<comment type="similarity">
    <text evidence="2">Belongs to the LOG family.</text>
</comment>
<organism evidence="3 4">
    <name type="scientific">Microbulbifer pacificus</name>
    <dbReference type="NCBI Taxonomy" id="407164"/>
    <lineage>
        <taxon>Bacteria</taxon>
        <taxon>Pseudomonadati</taxon>
        <taxon>Pseudomonadota</taxon>
        <taxon>Gammaproteobacteria</taxon>
        <taxon>Cellvibrionales</taxon>
        <taxon>Microbulbiferaceae</taxon>
        <taxon>Microbulbifer</taxon>
    </lineage>
</organism>
<gene>
    <name evidence="3" type="ORF">R5R33_08945</name>
</gene>
<dbReference type="GO" id="GO:0008714">
    <property type="term" value="F:AMP nucleosidase activity"/>
    <property type="evidence" value="ECO:0007669"/>
    <property type="project" value="UniProtKB-EC"/>
</dbReference>
<dbReference type="Pfam" id="PF03641">
    <property type="entry name" value="Lysine_decarbox"/>
    <property type="match status" value="1"/>
</dbReference>
<dbReference type="PANTHER" id="PTHR43393">
    <property type="entry name" value="CYTOKININ RIBOSIDE 5'-MONOPHOSPHATE PHOSPHORIBOHYDROLASE"/>
    <property type="match status" value="1"/>
</dbReference>
<dbReference type="InterPro" id="IPR052341">
    <property type="entry name" value="LOG_family_nucleotidases"/>
</dbReference>
<dbReference type="EMBL" id="CP137555">
    <property type="protein sequence ID" value="WOX07245.1"/>
    <property type="molecule type" value="Genomic_DNA"/>
</dbReference>
<dbReference type="KEGG" id="mpaf:R5R33_08945"/>
<protein>
    <recommendedName>
        <fullName evidence="2">Cytokinin riboside 5'-monophosphate phosphoribohydrolase</fullName>
        <ecNumber evidence="2">3.2.2.n1</ecNumber>
    </recommendedName>
</protein>
<dbReference type="Proteomes" id="UP001302477">
    <property type="component" value="Chromosome"/>
</dbReference>
<sequence>MQKEQRSTLASAAEDVQSAASGYVCDLSTNNAYRLAYDDPCFMLRDEARAVRLMLEWMKADQLLQDKGVAATVVFFGSAREPERPAGGTRYYAAARELAQRVAAHGENNPQARVTVVTGGGPGIMEAANRGAADANAVNGGFNIVLPHEQRPNPYITPELNFQFHYFALRKMHLMARARALVCFPGGYGTLDELFEILTLIQTRKAQGVAVILYGRDFWQRLIDFDFLVEQGYISAGDKELFHMVDSVDEGFALLEAHLGWAT</sequence>
<dbReference type="InterPro" id="IPR031100">
    <property type="entry name" value="LOG_fam"/>
</dbReference>
<keyword evidence="2" id="KW-0378">Hydrolase</keyword>
<dbReference type="GO" id="GO:0005829">
    <property type="term" value="C:cytosol"/>
    <property type="evidence" value="ECO:0007669"/>
    <property type="project" value="TreeGrafter"/>
</dbReference>
<comment type="catalytic activity">
    <reaction evidence="1">
        <text>AMP + H2O = D-ribose 5-phosphate + adenine</text>
        <dbReference type="Rhea" id="RHEA:20129"/>
        <dbReference type="ChEBI" id="CHEBI:15377"/>
        <dbReference type="ChEBI" id="CHEBI:16708"/>
        <dbReference type="ChEBI" id="CHEBI:78346"/>
        <dbReference type="ChEBI" id="CHEBI:456215"/>
        <dbReference type="EC" id="3.2.2.4"/>
    </reaction>
</comment>
<dbReference type="NCBIfam" id="TIGR00730">
    <property type="entry name" value="Rossman fold protein, TIGR00730 family"/>
    <property type="match status" value="1"/>
</dbReference>
<dbReference type="Gene3D" id="3.40.50.450">
    <property type="match status" value="1"/>
</dbReference>
<dbReference type="GO" id="GO:0009691">
    <property type="term" value="P:cytokinin biosynthetic process"/>
    <property type="evidence" value="ECO:0007669"/>
    <property type="project" value="UniProtKB-UniRule"/>
</dbReference>
<dbReference type="PANTHER" id="PTHR43393:SF3">
    <property type="entry name" value="LYSINE DECARBOXYLASE-LIKE PROTEIN"/>
    <property type="match status" value="1"/>
</dbReference>
<evidence type="ECO:0000256" key="2">
    <source>
        <dbReference type="RuleBase" id="RU363015"/>
    </source>
</evidence>
<evidence type="ECO:0000313" key="4">
    <source>
        <dbReference type="Proteomes" id="UP001302477"/>
    </source>
</evidence>
<dbReference type="RefSeq" id="WP_318955674.1">
    <property type="nucleotide sequence ID" value="NZ_CP137555.1"/>
</dbReference>
<proteinExistence type="inferred from homology"/>
<keyword evidence="2" id="KW-0203">Cytokinin biosynthesis</keyword>
<keyword evidence="4" id="KW-1185">Reference proteome</keyword>
<evidence type="ECO:0000256" key="1">
    <source>
        <dbReference type="ARBA" id="ARBA00000274"/>
    </source>
</evidence>
<reference evidence="3 4" key="1">
    <citation type="submission" date="2023-10" db="EMBL/GenBank/DDBJ databases">
        <title>Description of Microbulbifer bruguierae sp. nov., isolated from the sediments of mangrove plant Bruguiera sexangula and comparative genomic analyses of the genus Microbulbifer.</title>
        <authorList>
            <person name="Long M."/>
        </authorList>
    </citation>
    <scope>NUCLEOTIDE SEQUENCE [LARGE SCALE GENOMIC DNA]</scope>
    <source>
        <strain evidence="3 4">SPO729</strain>
    </source>
</reference>
<dbReference type="EC" id="3.2.2.n1" evidence="2"/>
<name>A0AAU0N4S7_9GAMM</name>
<dbReference type="AlphaFoldDB" id="A0AAU0N4S7"/>
<dbReference type="InterPro" id="IPR005269">
    <property type="entry name" value="LOG"/>
</dbReference>
<accession>A0AAU0N4S7</accession>
<evidence type="ECO:0000313" key="3">
    <source>
        <dbReference type="EMBL" id="WOX07245.1"/>
    </source>
</evidence>
<dbReference type="SUPFAM" id="SSF102405">
    <property type="entry name" value="MCP/YpsA-like"/>
    <property type="match status" value="1"/>
</dbReference>